<feature type="signal peptide" evidence="1">
    <location>
        <begin position="1"/>
        <end position="26"/>
    </location>
</feature>
<dbReference type="Proteomes" id="UP000240493">
    <property type="component" value="Unassembled WGS sequence"/>
</dbReference>
<evidence type="ECO:0000313" key="3">
    <source>
        <dbReference type="Proteomes" id="UP000240493"/>
    </source>
</evidence>
<keyword evidence="3" id="KW-1185">Reference proteome</keyword>
<dbReference type="EMBL" id="KZ679256">
    <property type="protein sequence ID" value="PTB46137.1"/>
    <property type="molecule type" value="Genomic_DNA"/>
</dbReference>
<gene>
    <name evidence="2" type="ORF">M441DRAFT_127930</name>
</gene>
<organism evidence="2 3">
    <name type="scientific">Trichoderma asperellum (strain ATCC 204424 / CBS 433.97 / NBRC 101777)</name>
    <dbReference type="NCBI Taxonomy" id="1042311"/>
    <lineage>
        <taxon>Eukaryota</taxon>
        <taxon>Fungi</taxon>
        <taxon>Dikarya</taxon>
        <taxon>Ascomycota</taxon>
        <taxon>Pezizomycotina</taxon>
        <taxon>Sordariomycetes</taxon>
        <taxon>Hypocreomycetidae</taxon>
        <taxon>Hypocreales</taxon>
        <taxon>Hypocreaceae</taxon>
        <taxon>Trichoderma</taxon>
    </lineage>
</organism>
<evidence type="ECO:0000313" key="2">
    <source>
        <dbReference type="EMBL" id="PTB46137.1"/>
    </source>
</evidence>
<reference evidence="2 3" key="1">
    <citation type="submission" date="2016-07" db="EMBL/GenBank/DDBJ databases">
        <title>Multiple horizontal gene transfer events from other fungi enriched the ability of initially mycotrophic Trichoderma (Ascomycota) to feed on dead plant biomass.</title>
        <authorList>
            <consortium name="DOE Joint Genome Institute"/>
            <person name="Aerts A."/>
            <person name="Atanasova L."/>
            <person name="Chenthamara K."/>
            <person name="Zhang J."/>
            <person name="Grujic M."/>
            <person name="Henrissat B."/>
            <person name="Kuo A."/>
            <person name="Salamov A."/>
            <person name="Lipzen A."/>
            <person name="Labutti K."/>
            <person name="Barry K."/>
            <person name="Miao Y."/>
            <person name="Rahimi M.J."/>
            <person name="Shen Q."/>
            <person name="Grigoriev I.V."/>
            <person name="Kubicek C.P."/>
            <person name="Druzhinina I.S."/>
        </authorList>
    </citation>
    <scope>NUCLEOTIDE SEQUENCE [LARGE SCALE GENOMIC DNA]</scope>
    <source>
        <strain evidence="2 3">CBS 433.97</strain>
    </source>
</reference>
<name>A0A2T3ZMV9_TRIA4</name>
<dbReference type="AlphaFoldDB" id="A0A2T3ZMV9"/>
<accession>A0A2T3ZMV9</accession>
<proteinExistence type="predicted"/>
<protein>
    <recommendedName>
        <fullName evidence="4">Extracellular membrane protein CFEM domain-containing protein</fullName>
    </recommendedName>
</protein>
<dbReference type="OrthoDB" id="5122323at2759"/>
<evidence type="ECO:0008006" key="4">
    <source>
        <dbReference type="Google" id="ProtNLM"/>
    </source>
</evidence>
<sequence length="312" mass="32757">MLLLFISPATLVAVAFVLSLLTPVIAQTTTLPPASECFESVTFSGCDTLSSKINECSNLPSSSTSSDYAACFCTQEVFNAITDCESETRMCARSPNNDHYYDDIRTQWLNVCGSKINFPLTTPVLSNYAYGTFSDLSCVSTADSACQSVQYLASQCSSSFQGTTASGYYSCACQDEAVSQASLCEIFGASCLGHSVVTSTLFIYQHCGFGRPTLAPTTISPTDSQSTQTIITTSGAAFSSASVTITSSPPPIIASTLITPTTTAIISTTTTTSLSISSTSTSKGAAISKQNIYKLLSLGIFLYTILTLTSSG</sequence>
<keyword evidence="1" id="KW-0732">Signal</keyword>
<feature type="chain" id="PRO_5015593638" description="Extracellular membrane protein CFEM domain-containing protein" evidence="1">
    <location>
        <begin position="27"/>
        <end position="312"/>
    </location>
</feature>
<evidence type="ECO:0000256" key="1">
    <source>
        <dbReference type="SAM" id="SignalP"/>
    </source>
</evidence>